<dbReference type="OrthoDB" id="75724at2759"/>
<proteinExistence type="predicted"/>
<feature type="domain" description="CRAL-TRIO" evidence="2">
    <location>
        <begin position="102"/>
        <end position="264"/>
    </location>
</feature>
<dbReference type="CDD" id="cd00170">
    <property type="entry name" value="SEC14"/>
    <property type="match status" value="1"/>
</dbReference>
<evidence type="ECO:0000259" key="2">
    <source>
        <dbReference type="PROSITE" id="PS50191"/>
    </source>
</evidence>
<comment type="caution">
    <text evidence="3">The sequence shown here is derived from an EMBL/GenBank/DDBJ whole genome shotgun (WGS) entry which is preliminary data.</text>
</comment>
<evidence type="ECO:0000313" key="4">
    <source>
        <dbReference type="Proteomes" id="UP000019149"/>
    </source>
</evidence>
<dbReference type="RefSeq" id="XP_024349923.1">
    <property type="nucleotide sequence ID" value="XM_024495647.1"/>
</dbReference>
<dbReference type="PANTHER" id="PTHR45824:SF29">
    <property type="entry name" value="GH16843P"/>
    <property type="match status" value="1"/>
</dbReference>
<dbReference type="EMBL" id="APAU02000056">
    <property type="protein sequence ID" value="EUB58727.1"/>
    <property type="molecule type" value="Genomic_DNA"/>
</dbReference>
<feature type="region of interest" description="Disordered" evidence="1">
    <location>
        <begin position="324"/>
        <end position="353"/>
    </location>
</feature>
<dbReference type="SUPFAM" id="SSF52087">
    <property type="entry name" value="CRAL/TRIO domain"/>
    <property type="match status" value="1"/>
</dbReference>
<dbReference type="Gene3D" id="3.40.525.10">
    <property type="entry name" value="CRAL-TRIO lipid binding domain"/>
    <property type="match status" value="1"/>
</dbReference>
<dbReference type="InterPro" id="IPR052578">
    <property type="entry name" value="PI_Transfer_CRAL-TRIO"/>
</dbReference>
<feature type="compositionally biased region" description="Acidic residues" evidence="1">
    <location>
        <begin position="344"/>
        <end position="353"/>
    </location>
</feature>
<dbReference type="Proteomes" id="UP000019149">
    <property type="component" value="Unassembled WGS sequence"/>
</dbReference>
<sequence length="353" mass="40376">MSSSKSSAKATNLEVTNPEEFHRLLTKFRETMVKNCKPLPDEPDFFVDDIIMTDFLRARKYKLDEAVAMLTAAVEWRREYQPLKADCQYCHDQPGYHCIRQVGHDKIGRPILYACFAQAFATKNHSVDTIMHCVQMLENARHSFKQSATQVVFIIDCMTLPCCNPNLGKKMASVFSNYYPERLGAAVIVNHKAIFQSIWRTIRKFLDPVTARKVIFLKQKTSQKHSSNPEKKSKRLSEGLRELCDEATAQWLETEIQMNREINENQMRFWEKPSGGAHDPRGTEAFVREFIDCGNPPNGFMPHPNIVDMVCGKLAPGYPVHLRKGGAGDKFDKEQMKEYGIDSVDADDDEDED</sequence>
<keyword evidence="4" id="KW-1185">Reference proteome</keyword>
<dbReference type="InterPro" id="IPR011074">
    <property type="entry name" value="CRAL/TRIO_N_dom"/>
</dbReference>
<dbReference type="CTD" id="36342113"/>
<dbReference type="InterPro" id="IPR036273">
    <property type="entry name" value="CRAL/TRIO_N_dom_sf"/>
</dbReference>
<reference evidence="3 4" key="1">
    <citation type="journal article" date="2013" name="Nat. Genet.">
        <title>The genome of the hydatid tapeworm Echinococcus granulosus.</title>
        <authorList>
            <person name="Zheng H."/>
            <person name="Zhang W."/>
            <person name="Zhang L."/>
            <person name="Zhang Z."/>
            <person name="Li J."/>
            <person name="Lu G."/>
            <person name="Zhu Y."/>
            <person name="Wang Y."/>
            <person name="Huang Y."/>
            <person name="Liu J."/>
            <person name="Kang H."/>
            <person name="Chen J."/>
            <person name="Wang L."/>
            <person name="Chen A."/>
            <person name="Yu S."/>
            <person name="Gao Z."/>
            <person name="Jin L."/>
            <person name="Gu W."/>
            <person name="Wang Z."/>
            <person name="Zhao L."/>
            <person name="Shi B."/>
            <person name="Wen H."/>
            <person name="Lin R."/>
            <person name="Jones M.K."/>
            <person name="Brejova B."/>
            <person name="Vinar T."/>
            <person name="Zhao G."/>
            <person name="McManus D.P."/>
            <person name="Chen Z."/>
            <person name="Zhou Y."/>
            <person name="Wang S."/>
        </authorList>
    </citation>
    <scope>NUCLEOTIDE SEQUENCE [LARGE SCALE GENOMIC DNA]</scope>
</reference>
<evidence type="ECO:0000313" key="3">
    <source>
        <dbReference type="EMBL" id="EUB58727.1"/>
    </source>
</evidence>
<dbReference type="InterPro" id="IPR001251">
    <property type="entry name" value="CRAL-TRIO_dom"/>
</dbReference>
<organism evidence="3 4">
    <name type="scientific">Echinococcus granulosus</name>
    <name type="common">Hydatid tapeworm</name>
    <dbReference type="NCBI Taxonomy" id="6210"/>
    <lineage>
        <taxon>Eukaryota</taxon>
        <taxon>Metazoa</taxon>
        <taxon>Spiralia</taxon>
        <taxon>Lophotrochozoa</taxon>
        <taxon>Platyhelminthes</taxon>
        <taxon>Cestoda</taxon>
        <taxon>Eucestoda</taxon>
        <taxon>Cyclophyllidea</taxon>
        <taxon>Taeniidae</taxon>
        <taxon>Echinococcus</taxon>
        <taxon>Echinococcus granulosus group</taxon>
    </lineage>
</organism>
<evidence type="ECO:0000256" key="1">
    <source>
        <dbReference type="SAM" id="MobiDB-lite"/>
    </source>
</evidence>
<gene>
    <name evidence="3" type="ORF">EGR_06398</name>
</gene>
<dbReference type="PROSITE" id="PS50191">
    <property type="entry name" value="CRAL_TRIO"/>
    <property type="match status" value="1"/>
</dbReference>
<dbReference type="SMART" id="SM00516">
    <property type="entry name" value="SEC14"/>
    <property type="match status" value="1"/>
</dbReference>
<dbReference type="OMA" id="LRGYDWD"/>
<dbReference type="GeneID" id="36342113"/>
<name>W6UKV9_ECHGR</name>
<dbReference type="SMART" id="SM01100">
    <property type="entry name" value="CRAL_TRIO_N"/>
    <property type="match status" value="1"/>
</dbReference>
<dbReference type="KEGG" id="egl:EGR_06398"/>
<dbReference type="SUPFAM" id="SSF46938">
    <property type="entry name" value="CRAL/TRIO N-terminal domain"/>
    <property type="match status" value="1"/>
</dbReference>
<dbReference type="STRING" id="6210.W6UKV9"/>
<dbReference type="AlphaFoldDB" id="W6UKV9"/>
<dbReference type="PANTHER" id="PTHR45824">
    <property type="entry name" value="GH16843P"/>
    <property type="match status" value="1"/>
</dbReference>
<accession>W6UKV9</accession>
<feature type="compositionally biased region" description="Basic and acidic residues" evidence="1">
    <location>
        <begin position="326"/>
        <end position="340"/>
    </location>
</feature>
<dbReference type="Pfam" id="PF00650">
    <property type="entry name" value="CRAL_TRIO"/>
    <property type="match status" value="1"/>
</dbReference>
<dbReference type="GO" id="GO:0008526">
    <property type="term" value="F:phosphatidylinositol transfer activity"/>
    <property type="evidence" value="ECO:0007669"/>
    <property type="project" value="TreeGrafter"/>
</dbReference>
<protein>
    <submittedName>
        <fullName evidence="3">CRAL-TRIO domain-containing protein C3H8.02</fullName>
    </submittedName>
</protein>
<dbReference type="InterPro" id="IPR036865">
    <property type="entry name" value="CRAL-TRIO_dom_sf"/>
</dbReference>